<reference evidence="2 3" key="1">
    <citation type="journal article" date="2017" name="Curr. Microbiol.">
        <title>Mucilaginibacter ginsenosidivorans sp. nov., Isolated from Soil of Ginseng Field.</title>
        <authorList>
            <person name="Kim M.M."/>
            <person name="Siddiqi M.Z."/>
            <person name="Im W.T."/>
        </authorList>
    </citation>
    <scope>NUCLEOTIDE SEQUENCE [LARGE SCALE GENOMIC DNA]</scope>
    <source>
        <strain evidence="2 3">Gsoil 3017</strain>
    </source>
</reference>
<dbReference type="EMBL" id="CP042436">
    <property type="protein sequence ID" value="QEC61499.1"/>
    <property type="molecule type" value="Genomic_DNA"/>
</dbReference>
<evidence type="ECO:0000313" key="3">
    <source>
        <dbReference type="Proteomes" id="UP000321479"/>
    </source>
</evidence>
<keyword evidence="1" id="KW-0472">Membrane</keyword>
<evidence type="ECO:0000256" key="1">
    <source>
        <dbReference type="SAM" id="Phobius"/>
    </source>
</evidence>
<name>A0A5B8URA7_9SPHI</name>
<feature type="transmembrane region" description="Helical" evidence="1">
    <location>
        <begin position="76"/>
        <end position="103"/>
    </location>
</feature>
<keyword evidence="3" id="KW-1185">Reference proteome</keyword>
<dbReference type="OrthoDB" id="772995at2"/>
<dbReference type="AlphaFoldDB" id="A0A5B8URA7"/>
<keyword evidence="1" id="KW-0812">Transmembrane</keyword>
<dbReference type="Proteomes" id="UP000321479">
    <property type="component" value="Chromosome"/>
</dbReference>
<proteinExistence type="predicted"/>
<organism evidence="2 3">
    <name type="scientific">Mucilaginibacter ginsenosidivorans</name>
    <dbReference type="NCBI Taxonomy" id="398053"/>
    <lineage>
        <taxon>Bacteria</taxon>
        <taxon>Pseudomonadati</taxon>
        <taxon>Bacteroidota</taxon>
        <taxon>Sphingobacteriia</taxon>
        <taxon>Sphingobacteriales</taxon>
        <taxon>Sphingobacteriaceae</taxon>
        <taxon>Mucilaginibacter</taxon>
    </lineage>
</organism>
<dbReference type="KEGG" id="mgin:FRZ54_02505"/>
<evidence type="ECO:0000313" key="2">
    <source>
        <dbReference type="EMBL" id="QEC61499.1"/>
    </source>
</evidence>
<keyword evidence="1" id="KW-1133">Transmembrane helix</keyword>
<dbReference type="RefSeq" id="WP_147030076.1">
    <property type="nucleotide sequence ID" value="NZ_CP042436.1"/>
</dbReference>
<accession>A0A5B8URA7</accession>
<sequence>MSGVSEIKCPHCGEWTTSHGRHDDKCAGCGGYLEPHRFSREAEVRIKKENPRKADYFAIKPSDGPFMREVKGFLNAFGWIVFYSEIAFYACVTGVILILGIIAG</sequence>
<protein>
    <submittedName>
        <fullName evidence="2">Uncharacterized protein</fullName>
    </submittedName>
</protein>
<gene>
    <name evidence="2" type="ORF">FRZ54_02505</name>
</gene>